<feature type="repeat" description="ANK" evidence="7">
    <location>
        <begin position="194"/>
        <end position="221"/>
    </location>
</feature>
<dbReference type="GO" id="GO:0005783">
    <property type="term" value="C:endoplasmic reticulum"/>
    <property type="evidence" value="ECO:0007669"/>
    <property type="project" value="UniProtKB-SubCell"/>
</dbReference>
<gene>
    <name evidence="9" type="ORF">GPECTOR_84g309</name>
</gene>
<dbReference type="PROSITE" id="PS50088">
    <property type="entry name" value="ANK_REPEAT"/>
    <property type="match status" value="2"/>
</dbReference>
<dbReference type="PROSITE" id="PS50297">
    <property type="entry name" value="ANK_REP_REGION"/>
    <property type="match status" value="2"/>
</dbReference>
<dbReference type="PANTHER" id="PTHR48182">
    <property type="entry name" value="PROTEIN SERAC1"/>
    <property type="match status" value="1"/>
</dbReference>
<reference evidence="10" key="1">
    <citation type="journal article" date="2016" name="Nat. Commun.">
        <title>The Gonium pectorale genome demonstrates co-option of cell cycle regulation during the evolution of multicellularity.</title>
        <authorList>
            <person name="Hanschen E.R."/>
            <person name="Marriage T.N."/>
            <person name="Ferris P.J."/>
            <person name="Hamaji T."/>
            <person name="Toyoda A."/>
            <person name="Fujiyama A."/>
            <person name="Neme R."/>
            <person name="Noguchi H."/>
            <person name="Minakuchi Y."/>
            <person name="Suzuki M."/>
            <person name="Kawai-Toyooka H."/>
            <person name="Smith D.R."/>
            <person name="Sparks H."/>
            <person name="Anderson J."/>
            <person name="Bakaric R."/>
            <person name="Luria V."/>
            <person name="Karger A."/>
            <person name="Kirschner M.W."/>
            <person name="Durand P.M."/>
            <person name="Michod R.E."/>
            <person name="Nozaki H."/>
            <person name="Olson B.J."/>
        </authorList>
    </citation>
    <scope>NUCLEOTIDE SEQUENCE [LARGE SCALE GENOMIC DNA]</scope>
    <source>
        <strain evidence="10">NIES-2863</strain>
    </source>
</reference>
<name>A0A150G186_GONPE</name>
<evidence type="ECO:0000313" key="9">
    <source>
        <dbReference type="EMBL" id="KXZ43633.1"/>
    </source>
</evidence>
<dbReference type="EMBL" id="LSYV01000085">
    <property type="protein sequence ID" value="KXZ43633.1"/>
    <property type="molecule type" value="Genomic_DNA"/>
</dbReference>
<evidence type="ECO:0000256" key="5">
    <source>
        <dbReference type="ARBA" id="ARBA00023128"/>
    </source>
</evidence>
<dbReference type="PANTHER" id="PTHR48182:SF2">
    <property type="entry name" value="PROTEIN SERAC1"/>
    <property type="match status" value="1"/>
</dbReference>
<dbReference type="GO" id="GO:0016020">
    <property type="term" value="C:membrane"/>
    <property type="evidence" value="ECO:0007669"/>
    <property type="project" value="UniProtKB-SubCell"/>
</dbReference>
<protein>
    <recommendedName>
        <fullName evidence="8">DUF676 domain-containing protein</fullName>
    </recommendedName>
</protein>
<feature type="repeat" description="ANK" evidence="7">
    <location>
        <begin position="222"/>
        <end position="254"/>
    </location>
</feature>
<keyword evidence="10" id="KW-1185">Reference proteome</keyword>
<dbReference type="Gene3D" id="3.40.50.1820">
    <property type="entry name" value="alpha/beta hydrolase"/>
    <property type="match status" value="1"/>
</dbReference>
<evidence type="ECO:0000256" key="2">
    <source>
        <dbReference type="ARBA" id="ARBA00004240"/>
    </source>
</evidence>
<proteinExistence type="predicted"/>
<dbReference type="InterPro" id="IPR029058">
    <property type="entry name" value="AB_hydrolase_fold"/>
</dbReference>
<keyword evidence="7" id="KW-0040">ANK repeat</keyword>
<sequence length="255" mass="27728">MDIVFFHGLHGPTDDPDWIQRAWCSDWRSADGSVCWPHAWLPKAFPEARVWSVSYPSLQGDWEENLVTTARRILDQLLQSPVGIGSDSRTVVFVGHSLGGLILKQVLVEAEHRSRSFEELEAQQLISNLVGVVFYATPHQSFNDIQPMWAGAEGYLEAINRSIDQLQGELASVLGSRVSPLCYAEELPPAGWTLHAAAEKGHVEAVAALLQAGANKEAVDKTGATPLHIAAENRHVEAVAALLQAGADKEAANLV</sequence>
<dbReference type="Proteomes" id="UP000075714">
    <property type="component" value="Unassembled WGS sequence"/>
</dbReference>
<dbReference type="AlphaFoldDB" id="A0A150G186"/>
<keyword evidence="5" id="KW-0496">Mitochondrion</keyword>
<evidence type="ECO:0000256" key="6">
    <source>
        <dbReference type="ARBA" id="ARBA00023136"/>
    </source>
</evidence>
<organism evidence="9 10">
    <name type="scientific">Gonium pectorale</name>
    <name type="common">Green alga</name>
    <dbReference type="NCBI Taxonomy" id="33097"/>
    <lineage>
        <taxon>Eukaryota</taxon>
        <taxon>Viridiplantae</taxon>
        <taxon>Chlorophyta</taxon>
        <taxon>core chlorophytes</taxon>
        <taxon>Chlorophyceae</taxon>
        <taxon>CS clade</taxon>
        <taxon>Chlamydomonadales</taxon>
        <taxon>Volvocaceae</taxon>
        <taxon>Gonium</taxon>
    </lineage>
</organism>
<evidence type="ECO:0000256" key="1">
    <source>
        <dbReference type="ARBA" id="ARBA00004173"/>
    </source>
</evidence>
<dbReference type="InterPro" id="IPR052374">
    <property type="entry name" value="SERAC1"/>
</dbReference>
<evidence type="ECO:0000256" key="3">
    <source>
        <dbReference type="ARBA" id="ARBA00004370"/>
    </source>
</evidence>
<evidence type="ECO:0000256" key="4">
    <source>
        <dbReference type="ARBA" id="ARBA00022824"/>
    </source>
</evidence>
<dbReference type="InterPro" id="IPR007751">
    <property type="entry name" value="DUF676_lipase-like"/>
</dbReference>
<dbReference type="Pfam" id="PF05057">
    <property type="entry name" value="DUF676"/>
    <property type="match status" value="1"/>
</dbReference>
<feature type="domain" description="DUF676" evidence="8">
    <location>
        <begin position="3"/>
        <end position="127"/>
    </location>
</feature>
<dbReference type="SMART" id="SM00248">
    <property type="entry name" value="ANK"/>
    <property type="match status" value="2"/>
</dbReference>
<dbReference type="SUPFAM" id="SSF53474">
    <property type="entry name" value="alpha/beta-Hydrolases"/>
    <property type="match status" value="1"/>
</dbReference>
<keyword evidence="4" id="KW-0256">Endoplasmic reticulum</keyword>
<keyword evidence="6" id="KW-0472">Membrane</keyword>
<evidence type="ECO:0000259" key="8">
    <source>
        <dbReference type="Pfam" id="PF05057"/>
    </source>
</evidence>
<dbReference type="InterPro" id="IPR036770">
    <property type="entry name" value="Ankyrin_rpt-contain_sf"/>
</dbReference>
<evidence type="ECO:0000313" key="10">
    <source>
        <dbReference type="Proteomes" id="UP000075714"/>
    </source>
</evidence>
<accession>A0A150G186</accession>
<dbReference type="GO" id="GO:0005739">
    <property type="term" value="C:mitochondrion"/>
    <property type="evidence" value="ECO:0007669"/>
    <property type="project" value="UniProtKB-SubCell"/>
</dbReference>
<comment type="caution">
    <text evidence="9">The sequence shown here is derived from an EMBL/GenBank/DDBJ whole genome shotgun (WGS) entry which is preliminary data.</text>
</comment>
<evidence type="ECO:0000256" key="7">
    <source>
        <dbReference type="PROSITE-ProRule" id="PRU00023"/>
    </source>
</evidence>
<dbReference type="SUPFAM" id="SSF48403">
    <property type="entry name" value="Ankyrin repeat"/>
    <property type="match status" value="1"/>
</dbReference>
<dbReference type="InterPro" id="IPR002110">
    <property type="entry name" value="Ankyrin_rpt"/>
</dbReference>
<comment type="subcellular location">
    <subcellularLocation>
        <location evidence="2">Endoplasmic reticulum</location>
    </subcellularLocation>
    <subcellularLocation>
        <location evidence="3">Membrane</location>
    </subcellularLocation>
    <subcellularLocation>
        <location evidence="1">Mitochondrion</location>
    </subcellularLocation>
</comment>
<dbReference type="Pfam" id="PF12796">
    <property type="entry name" value="Ank_2"/>
    <property type="match status" value="1"/>
</dbReference>
<dbReference type="OrthoDB" id="5086500at2759"/>
<dbReference type="Gene3D" id="1.25.40.20">
    <property type="entry name" value="Ankyrin repeat-containing domain"/>
    <property type="match status" value="2"/>
</dbReference>